<proteinExistence type="predicted"/>
<keyword evidence="2" id="KW-1185">Reference proteome</keyword>
<accession>A0ACB8QDA8</accession>
<name>A0ACB8QDA8_9AGAM</name>
<reference evidence="1" key="2">
    <citation type="journal article" date="2022" name="New Phytol.">
        <title>Evolutionary transition to the ectomycorrhizal habit in the genomes of a hyperdiverse lineage of mushroom-forming fungi.</title>
        <authorList>
            <person name="Looney B."/>
            <person name="Miyauchi S."/>
            <person name="Morin E."/>
            <person name="Drula E."/>
            <person name="Courty P.E."/>
            <person name="Kohler A."/>
            <person name="Kuo A."/>
            <person name="LaButti K."/>
            <person name="Pangilinan J."/>
            <person name="Lipzen A."/>
            <person name="Riley R."/>
            <person name="Andreopoulos W."/>
            <person name="He G."/>
            <person name="Johnson J."/>
            <person name="Nolan M."/>
            <person name="Tritt A."/>
            <person name="Barry K.W."/>
            <person name="Grigoriev I.V."/>
            <person name="Nagy L.G."/>
            <person name="Hibbett D."/>
            <person name="Henrissat B."/>
            <person name="Matheny P.B."/>
            <person name="Labbe J."/>
            <person name="Martin F.M."/>
        </authorList>
    </citation>
    <scope>NUCLEOTIDE SEQUENCE</scope>
    <source>
        <strain evidence="1">EC-137</strain>
    </source>
</reference>
<gene>
    <name evidence="1" type="ORF">K488DRAFT_56037</name>
</gene>
<evidence type="ECO:0000313" key="2">
    <source>
        <dbReference type="Proteomes" id="UP000814128"/>
    </source>
</evidence>
<dbReference type="Proteomes" id="UP000814128">
    <property type="component" value="Unassembled WGS sequence"/>
</dbReference>
<organism evidence="1 2">
    <name type="scientific">Vararia minispora EC-137</name>
    <dbReference type="NCBI Taxonomy" id="1314806"/>
    <lineage>
        <taxon>Eukaryota</taxon>
        <taxon>Fungi</taxon>
        <taxon>Dikarya</taxon>
        <taxon>Basidiomycota</taxon>
        <taxon>Agaricomycotina</taxon>
        <taxon>Agaricomycetes</taxon>
        <taxon>Russulales</taxon>
        <taxon>Lachnocladiaceae</taxon>
        <taxon>Vararia</taxon>
    </lineage>
</organism>
<protein>
    <submittedName>
        <fullName evidence="1">Aspartic peptidase domain-containing protein</fullName>
    </submittedName>
</protein>
<dbReference type="EMBL" id="MU273666">
    <property type="protein sequence ID" value="KAI0029598.1"/>
    <property type="molecule type" value="Genomic_DNA"/>
</dbReference>
<reference evidence="1" key="1">
    <citation type="submission" date="2021-02" db="EMBL/GenBank/DDBJ databases">
        <authorList>
            <consortium name="DOE Joint Genome Institute"/>
            <person name="Ahrendt S."/>
            <person name="Looney B.P."/>
            <person name="Miyauchi S."/>
            <person name="Morin E."/>
            <person name="Drula E."/>
            <person name="Courty P.E."/>
            <person name="Chicoki N."/>
            <person name="Fauchery L."/>
            <person name="Kohler A."/>
            <person name="Kuo A."/>
            <person name="Labutti K."/>
            <person name="Pangilinan J."/>
            <person name="Lipzen A."/>
            <person name="Riley R."/>
            <person name="Andreopoulos W."/>
            <person name="He G."/>
            <person name="Johnson J."/>
            <person name="Barry K.W."/>
            <person name="Grigoriev I.V."/>
            <person name="Nagy L."/>
            <person name="Hibbett D."/>
            <person name="Henrissat B."/>
            <person name="Matheny P.B."/>
            <person name="Labbe J."/>
            <person name="Martin F."/>
        </authorList>
    </citation>
    <scope>NUCLEOTIDE SEQUENCE</scope>
    <source>
        <strain evidence="1">EC-137</strain>
    </source>
</reference>
<comment type="caution">
    <text evidence="1">The sequence shown here is derived from an EMBL/GenBank/DDBJ whole genome shotgun (WGS) entry which is preliminary data.</text>
</comment>
<sequence length="533" mass="56337">MPLVNTLACTRRSAFERRSPTSEIGLGDYLDVAYSVLVDVGGTELPLILDTGSADLWTLSRKAPLPTGLPYYMDTAFQVVGVAANILYGDSRTGTQARGPIGYDSARITEFSLQSQYFALVSSTNTSVTLTGSSGILGLGFPLNSVIWNTLVNARYSSQRRTTRFSNTSNGNGSNLATRVFPDLSFVVPPLEGKKDSLLRAIDSQDAVVAPTVEQVLETFSLYGPPVSRLSATGSLSAPMFSVSLQRDTFEIGGNAGSLTLGALPHGVNESGVMWVNVRLYSPEQGGLAAPAASPHELYPLAWEIPVDDVYLDGQKLPRSNLSSSTLALTALIDTGSSLVRGPQDVLSAIYTILGSDTYPCAHAHTLAFSVGGRLFPVDPRDFGSQTYDDTPTICTPNLAPADTPAGGFLYSWSLGDPFLKGVLAAFYYGNLTYPSRDPPRVGLLSTVPTDADAHLVNAVDDATAAHVMLPATMEPAPPGMSNASTTDAQGVPQAAPGGRNQPLASAATKRPPPPLMLAIIFSMWAVWALLLS</sequence>
<evidence type="ECO:0000313" key="1">
    <source>
        <dbReference type="EMBL" id="KAI0029598.1"/>
    </source>
</evidence>